<evidence type="ECO:0000256" key="11">
    <source>
        <dbReference type="ARBA" id="ARBA00022989"/>
    </source>
</evidence>
<evidence type="ECO:0000256" key="10">
    <source>
        <dbReference type="ARBA" id="ARBA00022833"/>
    </source>
</evidence>
<dbReference type="AlphaFoldDB" id="A0AAV6LV77"/>
<evidence type="ECO:0000256" key="8">
    <source>
        <dbReference type="ARBA" id="ARBA00022771"/>
    </source>
</evidence>
<dbReference type="CDD" id="cd16461">
    <property type="entry name" value="RING-H2_EL5-like"/>
    <property type="match status" value="1"/>
</dbReference>
<dbReference type="EC" id="2.3.2.27" evidence="4"/>
<keyword evidence="10" id="KW-0862">Zinc</keyword>
<protein>
    <recommendedName>
        <fullName evidence="4">RING-type E3 ubiquitin transferase</fullName>
        <ecNumber evidence="4">2.3.2.27</ecNumber>
    </recommendedName>
</protein>
<dbReference type="Pfam" id="PF13639">
    <property type="entry name" value="zf-RING_2"/>
    <property type="match status" value="1"/>
</dbReference>
<keyword evidence="12 14" id="KW-0472">Membrane</keyword>
<evidence type="ECO:0000313" key="16">
    <source>
        <dbReference type="EMBL" id="KAG6570731.1"/>
    </source>
</evidence>
<keyword evidence="9" id="KW-0833">Ubl conjugation pathway</keyword>
<evidence type="ECO:0000256" key="2">
    <source>
        <dbReference type="ARBA" id="ARBA00004167"/>
    </source>
</evidence>
<sequence length="213" mass="23950">MPSSPPPPPPPSPVPDYSSWSPWSISIIAIVCIVVLLLSNYRILKRWCRVLHGLFCGRFVVQFDENPNDPSPEVHVHGLEASTIRLLPISQFKKNEEAESTASINTECAVCLGEFEEGELIKNLPNCNHSFHSSCIDAWLRNHSSCPLCRLHVSNLSIDCPTPDSSSAMLETLGREDVERERVSYYQTLRAQILQNPELRRDASVQGSDQRNR</sequence>
<evidence type="ECO:0000256" key="9">
    <source>
        <dbReference type="ARBA" id="ARBA00022786"/>
    </source>
</evidence>
<dbReference type="PROSITE" id="PS50089">
    <property type="entry name" value="ZF_RING_2"/>
    <property type="match status" value="1"/>
</dbReference>
<feature type="transmembrane region" description="Helical" evidence="14">
    <location>
        <begin position="20"/>
        <end position="39"/>
    </location>
</feature>
<keyword evidence="6 14" id="KW-0812">Transmembrane</keyword>
<evidence type="ECO:0000256" key="6">
    <source>
        <dbReference type="ARBA" id="ARBA00022692"/>
    </source>
</evidence>
<accession>A0AAV6LV77</accession>
<evidence type="ECO:0000256" key="7">
    <source>
        <dbReference type="ARBA" id="ARBA00022723"/>
    </source>
</evidence>
<evidence type="ECO:0000256" key="12">
    <source>
        <dbReference type="ARBA" id="ARBA00023136"/>
    </source>
</evidence>
<dbReference type="SMART" id="SM00184">
    <property type="entry name" value="RING"/>
    <property type="match status" value="1"/>
</dbReference>
<organism evidence="16 17">
    <name type="scientific">Cucurbita argyrosperma subsp. sororia</name>
    <dbReference type="NCBI Taxonomy" id="37648"/>
    <lineage>
        <taxon>Eukaryota</taxon>
        <taxon>Viridiplantae</taxon>
        <taxon>Streptophyta</taxon>
        <taxon>Embryophyta</taxon>
        <taxon>Tracheophyta</taxon>
        <taxon>Spermatophyta</taxon>
        <taxon>Magnoliopsida</taxon>
        <taxon>eudicotyledons</taxon>
        <taxon>Gunneridae</taxon>
        <taxon>Pentapetalae</taxon>
        <taxon>rosids</taxon>
        <taxon>fabids</taxon>
        <taxon>Cucurbitales</taxon>
        <taxon>Cucurbitaceae</taxon>
        <taxon>Cucurbiteae</taxon>
        <taxon>Cucurbita</taxon>
    </lineage>
</organism>
<evidence type="ECO:0000259" key="15">
    <source>
        <dbReference type="PROSITE" id="PS50089"/>
    </source>
</evidence>
<keyword evidence="11 14" id="KW-1133">Transmembrane helix</keyword>
<comment type="pathway">
    <text evidence="3">Protein modification; protein ubiquitination.</text>
</comment>
<evidence type="ECO:0000256" key="13">
    <source>
        <dbReference type="PROSITE-ProRule" id="PRU00175"/>
    </source>
</evidence>
<proteinExistence type="predicted"/>
<evidence type="ECO:0000256" key="4">
    <source>
        <dbReference type="ARBA" id="ARBA00012483"/>
    </source>
</evidence>
<dbReference type="InterPro" id="IPR001841">
    <property type="entry name" value="Znf_RING"/>
</dbReference>
<name>A0AAV6LV77_9ROSI</name>
<comment type="catalytic activity">
    <reaction evidence="1">
        <text>S-ubiquitinyl-[E2 ubiquitin-conjugating enzyme]-L-cysteine + [acceptor protein]-L-lysine = [E2 ubiquitin-conjugating enzyme]-L-cysteine + N(6)-ubiquitinyl-[acceptor protein]-L-lysine.</text>
        <dbReference type="EC" id="2.3.2.27"/>
    </reaction>
</comment>
<gene>
    <name evidence="16" type="primary">ATL16</name>
    <name evidence="16" type="ORF">SDJN03_29646</name>
</gene>
<dbReference type="GO" id="GO:0061630">
    <property type="term" value="F:ubiquitin protein ligase activity"/>
    <property type="evidence" value="ECO:0007669"/>
    <property type="project" value="UniProtKB-EC"/>
</dbReference>
<keyword evidence="5" id="KW-0808">Transferase</keyword>
<comment type="subcellular location">
    <subcellularLocation>
        <location evidence="2">Membrane</location>
        <topology evidence="2">Single-pass membrane protein</topology>
    </subcellularLocation>
</comment>
<evidence type="ECO:0000313" key="17">
    <source>
        <dbReference type="Proteomes" id="UP000685013"/>
    </source>
</evidence>
<dbReference type="EMBL" id="JAGKQH010000020">
    <property type="protein sequence ID" value="KAG6570731.1"/>
    <property type="molecule type" value="Genomic_DNA"/>
</dbReference>
<dbReference type="InterPro" id="IPR044600">
    <property type="entry name" value="ATL1/ATL16-like"/>
</dbReference>
<keyword evidence="17" id="KW-1185">Reference proteome</keyword>
<feature type="domain" description="RING-type" evidence="15">
    <location>
        <begin position="108"/>
        <end position="150"/>
    </location>
</feature>
<reference evidence="16 17" key="1">
    <citation type="journal article" date="2021" name="Hortic Res">
        <title>The domestication of Cucurbita argyrosperma as revealed by the genome of its wild relative.</title>
        <authorList>
            <person name="Barrera-Redondo J."/>
            <person name="Sanchez-de la Vega G."/>
            <person name="Aguirre-Liguori J.A."/>
            <person name="Castellanos-Morales G."/>
            <person name="Gutierrez-Guerrero Y.T."/>
            <person name="Aguirre-Dugua X."/>
            <person name="Aguirre-Planter E."/>
            <person name="Tenaillon M.I."/>
            <person name="Lira-Saade R."/>
            <person name="Eguiarte L.E."/>
        </authorList>
    </citation>
    <scope>NUCLEOTIDE SEQUENCE [LARGE SCALE GENOMIC DNA]</scope>
    <source>
        <strain evidence="16">JBR-2021</strain>
    </source>
</reference>
<evidence type="ECO:0000256" key="1">
    <source>
        <dbReference type="ARBA" id="ARBA00000900"/>
    </source>
</evidence>
<keyword evidence="7" id="KW-0479">Metal-binding</keyword>
<comment type="caution">
    <text evidence="16">The sequence shown here is derived from an EMBL/GenBank/DDBJ whole genome shotgun (WGS) entry which is preliminary data.</text>
</comment>
<dbReference type="PANTHER" id="PTHR46913:SF1">
    <property type="entry name" value="RING-H2 FINGER PROTEIN ATL16"/>
    <property type="match status" value="1"/>
</dbReference>
<dbReference type="GO" id="GO:0008270">
    <property type="term" value="F:zinc ion binding"/>
    <property type="evidence" value="ECO:0007669"/>
    <property type="project" value="UniProtKB-KW"/>
</dbReference>
<evidence type="ECO:0000256" key="3">
    <source>
        <dbReference type="ARBA" id="ARBA00004906"/>
    </source>
</evidence>
<feature type="non-terminal residue" evidence="16">
    <location>
        <position position="1"/>
    </location>
</feature>
<dbReference type="PANTHER" id="PTHR46913">
    <property type="entry name" value="RING-H2 FINGER PROTEIN ATL16"/>
    <property type="match status" value="1"/>
</dbReference>
<evidence type="ECO:0000256" key="14">
    <source>
        <dbReference type="SAM" id="Phobius"/>
    </source>
</evidence>
<dbReference type="GO" id="GO:0016567">
    <property type="term" value="P:protein ubiquitination"/>
    <property type="evidence" value="ECO:0007669"/>
    <property type="project" value="InterPro"/>
</dbReference>
<dbReference type="Proteomes" id="UP000685013">
    <property type="component" value="Chromosome 20"/>
</dbReference>
<dbReference type="GO" id="GO:0016020">
    <property type="term" value="C:membrane"/>
    <property type="evidence" value="ECO:0007669"/>
    <property type="project" value="UniProtKB-SubCell"/>
</dbReference>
<keyword evidence="8 13" id="KW-0863">Zinc-finger</keyword>
<evidence type="ECO:0000256" key="5">
    <source>
        <dbReference type="ARBA" id="ARBA00022679"/>
    </source>
</evidence>